<feature type="transmembrane region" description="Helical" evidence="1">
    <location>
        <begin position="229"/>
        <end position="248"/>
    </location>
</feature>
<evidence type="ECO:0000256" key="1">
    <source>
        <dbReference type="SAM" id="Phobius"/>
    </source>
</evidence>
<gene>
    <name evidence="2" type="ORF">BJY26_001012</name>
</gene>
<feature type="transmembrane region" description="Helical" evidence="1">
    <location>
        <begin position="21"/>
        <end position="40"/>
    </location>
</feature>
<feature type="transmembrane region" description="Helical" evidence="1">
    <location>
        <begin position="299"/>
        <end position="317"/>
    </location>
</feature>
<dbReference type="InterPro" id="IPR011701">
    <property type="entry name" value="MFS"/>
</dbReference>
<keyword evidence="3" id="KW-1185">Reference proteome</keyword>
<evidence type="ECO:0000313" key="2">
    <source>
        <dbReference type="EMBL" id="NYI66706.1"/>
    </source>
</evidence>
<feature type="transmembrane region" description="Helical" evidence="1">
    <location>
        <begin position="385"/>
        <end position="406"/>
    </location>
</feature>
<accession>A0A7Z0AAN3</accession>
<feature type="transmembrane region" description="Helical" evidence="1">
    <location>
        <begin position="268"/>
        <end position="287"/>
    </location>
</feature>
<feature type="transmembrane region" description="Helical" evidence="1">
    <location>
        <begin position="79"/>
        <end position="98"/>
    </location>
</feature>
<protein>
    <submittedName>
        <fullName evidence="2">CP family cyanate transporter-like MFS transporter</fullName>
    </submittedName>
</protein>
<dbReference type="EMBL" id="JACBZP010000001">
    <property type="protein sequence ID" value="NYI66706.1"/>
    <property type="molecule type" value="Genomic_DNA"/>
</dbReference>
<keyword evidence="1" id="KW-0472">Membrane</keyword>
<feature type="transmembrane region" description="Helical" evidence="1">
    <location>
        <begin position="172"/>
        <end position="191"/>
    </location>
</feature>
<feature type="transmembrane region" description="Helical" evidence="1">
    <location>
        <begin position="356"/>
        <end position="379"/>
    </location>
</feature>
<dbReference type="GO" id="GO:0022857">
    <property type="term" value="F:transmembrane transporter activity"/>
    <property type="evidence" value="ECO:0007669"/>
    <property type="project" value="InterPro"/>
</dbReference>
<sequence>MDAASGNIVARRADSFVRVGAFVGLCIFMRLPVVGVAPIIDVIQRDLGFSSAAAGLLTSIPVLCFAAFTPVASAILARAGINAGVIMCLIAIIVGSGIRSVSATSAVLIGTVILGCALAIANVAVPTLVARDYRHRASMMTGLQTAGTNLGSMAVSALIAPTAALLGWQLGLFSWSAAAIFALALWLIALTKPFRRSALSRVEPSTATSSVPRIDESGRGRLQRLFRSPLAVTLAVAFACHNFAYYAVTAWLPVLLIDAQGRSASTAGWYSSLFQALGVAGTFAVPVLTGWRRWPASRLLIVVASCWVLLPLGLLTVPALSVVWIIAGGVAQGGTFTLITVVIITRSVTMSESRRLTAFVQTIGYGTASVGPVLLGGIHDAAGNWVVPFLVVLAATIGVGAAGLYATKTRAEAR</sequence>
<feature type="transmembrane region" description="Helical" evidence="1">
    <location>
        <begin position="104"/>
        <end position="125"/>
    </location>
</feature>
<feature type="transmembrane region" description="Helical" evidence="1">
    <location>
        <begin position="146"/>
        <end position="166"/>
    </location>
</feature>
<dbReference type="RefSeq" id="WP_179426228.1">
    <property type="nucleotide sequence ID" value="NZ_JACBZP010000001.1"/>
</dbReference>
<dbReference type="PANTHER" id="PTHR23523">
    <property type="match status" value="1"/>
</dbReference>
<keyword evidence="1" id="KW-0812">Transmembrane</keyword>
<reference evidence="2 3" key="1">
    <citation type="submission" date="2020-07" db="EMBL/GenBank/DDBJ databases">
        <title>Sequencing the genomes of 1000 actinobacteria strains.</title>
        <authorList>
            <person name="Klenk H.-P."/>
        </authorList>
    </citation>
    <scope>NUCLEOTIDE SEQUENCE [LARGE SCALE GENOMIC DNA]</scope>
    <source>
        <strain evidence="2 3">DSM 26341</strain>
    </source>
</reference>
<dbReference type="Gene3D" id="1.20.1250.20">
    <property type="entry name" value="MFS general substrate transporter like domains"/>
    <property type="match status" value="2"/>
</dbReference>
<dbReference type="Proteomes" id="UP000539111">
    <property type="component" value="Unassembled WGS sequence"/>
</dbReference>
<evidence type="ECO:0000313" key="3">
    <source>
        <dbReference type="Proteomes" id="UP000539111"/>
    </source>
</evidence>
<dbReference type="AlphaFoldDB" id="A0A7Z0AAN3"/>
<dbReference type="InterPro" id="IPR052524">
    <property type="entry name" value="MFS_Cyanate_Porter"/>
</dbReference>
<name>A0A7Z0AAN3_9MICO</name>
<keyword evidence="1" id="KW-1133">Transmembrane helix</keyword>
<dbReference type="SUPFAM" id="SSF103473">
    <property type="entry name" value="MFS general substrate transporter"/>
    <property type="match status" value="1"/>
</dbReference>
<feature type="transmembrane region" description="Helical" evidence="1">
    <location>
        <begin position="52"/>
        <end position="72"/>
    </location>
</feature>
<dbReference type="Pfam" id="PF07690">
    <property type="entry name" value="MFS_1"/>
    <property type="match status" value="1"/>
</dbReference>
<dbReference type="InterPro" id="IPR036259">
    <property type="entry name" value="MFS_trans_sf"/>
</dbReference>
<dbReference type="PANTHER" id="PTHR23523:SF2">
    <property type="entry name" value="2-NITROIMIDAZOLE TRANSPORTER"/>
    <property type="match status" value="1"/>
</dbReference>
<organism evidence="2 3">
    <name type="scientific">Spelaeicoccus albus</name>
    <dbReference type="NCBI Taxonomy" id="1280376"/>
    <lineage>
        <taxon>Bacteria</taxon>
        <taxon>Bacillati</taxon>
        <taxon>Actinomycetota</taxon>
        <taxon>Actinomycetes</taxon>
        <taxon>Micrococcales</taxon>
        <taxon>Brevibacteriaceae</taxon>
        <taxon>Spelaeicoccus</taxon>
    </lineage>
</organism>
<feature type="transmembrane region" description="Helical" evidence="1">
    <location>
        <begin position="323"/>
        <end position="344"/>
    </location>
</feature>
<comment type="caution">
    <text evidence="2">The sequence shown here is derived from an EMBL/GenBank/DDBJ whole genome shotgun (WGS) entry which is preliminary data.</text>
</comment>
<proteinExistence type="predicted"/>